<gene>
    <name evidence="3" type="ORF">FCALED_LOCUS61</name>
</gene>
<reference evidence="3" key="1">
    <citation type="submission" date="2021-06" db="EMBL/GenBank/DDBJ databases">
        <authorList>
            <person name="Kallberg Y."/>
            <person name="Tangrot J."/>
            <person name="Rosling A."/>
        </authorList>
    </citation>
    <scope>NUCLEOTIDE SEQUENCE</scope>
    <source>
        <strain evidence="3">UK204</strain>
    </source>
</reference>
<dbReference type="InterPro" id="IPR036910">
    <property type="entry name" value="HMG_box_dom_sf"/>
</dbReference>
<comment type="caution">
    <text evidence="3">The sequence shown here is derived from an EMBL/GenBank/DDBJ whole genome shotgun (WGS) entry which is preliminary data.</text>
</comment>
<keyword evidence="4" id="KW-1185">Reference proteome</keyword>
<organism evidence="3 4">
    <name type="scientific">Funneliformis caledonium</name>
    <dbReference type="NCBI Taxonomy" id="1117310"/>
    <lineage>
        <taxon>Eukaryota</taxon>
        <taxon>Fungi</taxon>
        <taxon>Fungi incertae sedis</taxon>
        <taxon>Mucoromycota</taxon>
        <taxon>Glomeromycotina</taxon>
        <taxon>Glomeromycetes</taxon>
        <taxon>Glomerales</taxon>
        <taxon>Glomeraceae</taxon>
        <taxon>Funneliformis</taxon>
    </lineage>
</organism>
<protein>
    <submittedName>
        <fullName evidence="3">17150_t:CDS:1</fullName>
    </submittedName>
</protein>
<dbReference type="Pfam" id="PF00505">
    <property type="entry name" value="HMG_box"/>
    <property type="match status" value="1"/>
</dbReference>
<keyword evidence="1" id="KW-0539">Nucleus</keyword>
<evidence type="ECO:0000313" key="3">
    <source>
        <dbReference type="EMBL" id="CAG8436012.1"/>
    </source>
</evidence>
<proteinExistence type="predicted"/>
<evidence type="ECO:0000256" key="1">
    <source>
        <dbReference type="PROSITE-ProRule" id="PRU00267"/>
    </source>
</evidence>
<feature type="DNA-binding region" description="HMG box" evidence="1">
    <location>
        <begin position="65"/>
        <end position="133"/>
    </location>
</feature>
<dbReference type="Gene3D" id="1.10.30.10">
    <property type="entry name" value="High mobility group box domain"/>
    <property type="match status" value="1"/>
</dbReference>
<dbReference type="PROSITE" id="PS50118">
    <property type="entry name" value="HMG_BOX_2"/>
    <property type="match status" value="1"/>
</dbReference>
<dbReference type="SMART" id="SM00398">
    <property type="entry name" value="HMG"/>
    <property type="match status" value="1"/>
</dbReference>
<dbReference type="EMBL" id="CAJVPQ010000004">
    <property type="protein sequence ID" value="CAG8436012.1"/>
    <property type="molecule type" value="Genomic_DNA"/>
</dbReference>
<dbReference type="GO" id="GO:0005634">
    <property type="term" value="C:nucleus"/>
    <property type="evidence" value="ECO:0007669"/>
    <property type="project" value="UniProtKB-UniRule"/>
</dbReference>
<dbReference type="AlphaFoldDB" id="A0A9N8V456"/>
<feature type="domain" description="HMG box" evidence="2">
    <location>
        <begin position="65"/>
        <end position="133"/>
    </location>
</feature>
<dbReference type="InterPro" id="IPR009071">
    <property type="entry name" value="HMG_box_dom"/>
</dbReference>
<evidence type="ECO:0000259" key="2">
    <source>
        <dbReference type="PROSITE" id="PS50118"/>
    </source>
</evidence>
<evidence type="ECO:0000313" key="4">
    <source>
        <dbReference type="Proteomes" id="UP000789570"/>
    </source>
</evidence>
<dbReference type="SUPFAM" id="SSF47095">
    <property type="entry name" value="HMG-box"/>
    <property type="match status" value="1"/>
</dbReference>
<name>A0A9N8V456_9GLOM</name>
<dbReference type="Proteomes" id="UP000789570">
    <property type="component" value="Unassembled WGS sequence"/>
</dbReference>
<dbReference type="GO" id="GO:0003677">
    <property type="term" value="F:DNA binding"/>
    <property type="evidence" value="ECO:0007669"/>
    <property type="project" value="UniProtKB-UniRule"/>
</dbReference>
<keyword evidence="1" id="KW-0238">DNA-binding</keyword>
<dbReference type="OrthoDB" id="2325660at2759"/>
<sequence>MPKKVTKKGRDEIKNQTLTQKSISSIISLHLSQFQRTYDIIPTNLSLEKLLTPSHTKPSRRNKFSLRSPNGFILYRKDIQQAIIENDSNATFEKISNIASERWKSESEEKKNFFNLLSKVAYLIYLDICEYYVRQDKERKKENIKIDRCEMNRPWMQSSIFPTMSILPNSLHYEEATDNVLIESNPTLDHTFYDKDIIQEVSTISSENIDQPISHSTDSLNFNPSFFSNVNENSASYHSNNHQVLEIPSISDFPCQMPSYCANEYIMNLNYENNAYIFNQDSSLVFQENIDNSTLYDVSSVIDSAIDETSPN</sequence>
<accession>A0A9N8V456</accession>